<dbReference type="Proteomes" id="UP000292052">
    <property type="component" value="Unassembled WGS sequence"/>
</dbReference>
<evidence type="ECO:0000256" key="3">
    <source>
        <dbReference type="PROSITE-ProRule" id="PRU00023"/>
    </source>
</evidence>
<dbReference type="PROSITE" id="PS50088">
    <property type="entry name" value="ANK_REPEAT"/>
    <property type="match status" value="6"/>
</dbReference>
<dbReference type="PRINTS" id="PR01415">
    <property type="entry name" value="ANKYRIN"/>
</dbReference>
<evidence type="ECO:0000256" key="1">
    <source>
        <dbReference type="ARBA" id="ARBA00022737"/>
    </source>
</evidence>
<keyword evidence="2 3" id="KW-0040">ANK repeat</keyword>
<dbReference type="Pfam" id="PF00023">
    <property type="entry name" value="Ank"/>
    <property type="match status" value="1"/>
</dbReference>
<feature type="non-terminal residue" evidence="4">
    <location>
        <position position="830"/>
    </location>
</feature>
<dbReference type="Pfam" id="PF12796">
    <property type="entry name" value="Ank_2"/>
    <property type="match status" value="2"/>
</dbReference>
<sequence length="830" mass="94211">MMELHHQSAGNWWPLRVDLKAHNSFLKEKRDSEAVLTHFMELHQNQDPFLRKLKTLFLQKKKVIILLDGLDEIENVCVENILECTEQWSSVGYRVWLSSRQNLQQKLEDFFNIFVTQIDELSEEQQKFYVQNRLRQQYEEEEIEAIVAKIFDSIANNRHVLGVPLQLHIITQIFLDDRSYFRNVSVNWFVLTKMYKIFFEGRYKYSVEKMQPKNPFLSVGALEDQLEKYEIAALQSLFDDDVFASLNLDVRGNRRFLGQIRRQKDPLGIIVNINGENKAVFEHFTFGEYFAAVFLIHNFDKARLLKRHIFSERYQDLLLIFNLMMAEEDATQLAVVFKDSNRIRKCTHDEASRLSKGGRNLLQLAASCSTRYPLIRHDGEAISQKEIKGFKGETATMRKIVGFLSSSKIDPLAKDEVFEWDSFDYALASGSLYTIEAILENHERGGFHETLQKHYDDLSLAYYSLRFGYPNILSAIIARTGFALPKICCHSFLESTPILSLGVMSECARKIEILTVLLGSEKPTWWKKWTKKSPKRLKINTASRYGFTLLHFASAEGDAIVVDFLLKRGADVNVRNDFGHSPLHLAVKNANFDVATLLVDSGADIDARDGDSETPLHYAARSGHVDIIDLLVSEGAKIGDVLPCAVGGGHFDAVDLLVKKGANLSQVLLHEAASEGEVRIVELLLRQGLSVDARNGKGETALHRAVVGGRVEALRFLIQRGSDVGAVANNGDTLLHYAVRYWNHDRSLVDLLLSQPQTVGLLRVANEEGATPLHLAVYEGKVEVVGLILEKTTPDVDVDHEHYPLNFATENGRPRKEALLEMARVIKKIK</sequence>
<dbReference type="SUPFAM" id="SSF48403">
    <property type="entry name" value="Ankyrin repeat"/>
    <property type="match status" value="1"/>
</dbReference>
<keyword evidence="5" id="KW-1185">Reference proteome</keyword>
<dbReference type="SMART" id="SM00248">
    <property type="entry name" value="ANK"/>
    <property type="match status" value="7"/>
</dbReference>
<dbReference type="PANTHER" id="PTHR24198:SF165">
    <property type="entry name" value="ANKYRIN REPEAT-CONTAINING PROTEIN-RELATED"/>
    <property type="match status" value="1"/>
</dbReference>
<dbReference type="EMBL" id="QDEB01059086">
    <property type="protein sequence ID" value="RZC36770.1"/>
    <property type="molecule type" value="Genomic_DNA"/>
</dbReference>
<feature type="repeat" description="ANK" evidence="3">
    <location>
        <begin position="545"/>
        <end position="577"/>
    </location>
</feature>
<evidence type="ECO:0000313" key="5">
    <source>
        <dbReference type="Proteomes" id="UP000292052"/>
    </source>
</evidence>
<dbReference type="AlphaFoldDB" id="A0A482VVI8"/>
<evidence type="ECO:0000313" key="4">
    <source>
        <dbReference type="EMBL" id="RZC36770.1"/>
    </source>
</evidence>
<dbReference type="STRING" id="1661398.A0A482VVI8"/>
<feature type="repeat" description="ANK" evidence="3">
    <location>
        <begin position="611"/>
        <end position="638"/>
    </location>
</feature>
<protein>
    <submittedName>
        <fullName evidence="4">Ankyrin repeat domain containing protein</fullName>
    </submittedName>
</protein>
<dbReference type="Gene3D" id="1.25.40.20">
    <property type="entry name" value="Ankyrin repeat-containing domain"/>
    <property type="match status" value="2"/>
</dbReference>
<dbReference type="InterPro" id="IPR036770">
    <property type="entry name" value="Ankyrin_rpt-contain_sf"/>
</dbReference>
<keyword evidence="1" id="KW-0677">Repeat</keyword>
<dbReference type="PANTHER" id="PTHR24198">
    <property type="entry name" value="ANKYRIN REPEAT AND PROTEIN KINASE DOMAIN-CONTAINING PROTEIN"/>
    <property type="match status" value="1"/>
</dbReference>
<feature type="repeat" description="ANK" evidence="3">
    <location>
        <begin position="768"/>
        <end position="791"/>
    </location>
</feature>
<dbReference type="PROSITE" id="PS50297">
    <property type="entry name" value="ANK_REP_REGION"/>
    <property type="match status" value="6"/>
</dbReference>
<comment type="caution">
    <text evidence="4">The sequence shown here is derived from an EMBL/GenBank/DDBJ whole genome shotgun (WGS) entry which is preliminary data.</text>
</comment>
<proteinExistence type="predicted"/>
<dbReference type="OrthoDB" id="10012027at2759"/>
<reference evidence="4 5" key="1">
    <citation type="submission" date="2017-03" db="EMBL/GenBank/DDBJ databases">
        <title>Genome of the blue death feigning beetle - Asbolus verrucosus.</title>
        <authorList>
            <person name="Rider S.D."/>
        </authorList>
    </citation>
    <scope>NUCLEOTIDE SEQUENCE [LARGE SCALE GENOMIC DNA]</scope>
    <source>
        <strain evidence="4">Butters</strain>
        <tissue evidence="4">Head and leg muscle</tissue>
    </source>
</reference>
<accession>A0A482VVI8</accession>
<organism evidence="4 5">
    <name type="scientific">Asbolus verrucosus</name>
    <name type="common">Desert ironclad beetle</name>
    <dbReference type="NCBI Taxonomy" id="1661398"/>
    <lineage>
        <taxon>Eukaryota</taxon>
        <taxon>Metazoa</taxon>
        <taxon>Ecdysozoa</taxon>
        <taxon>Arthropoda</taxon>
        <taxon>Hexapoda</taxon>
        <taxon>Insecta</taxon>
        <taxon>Pterygota</taxon>
        <taxon>Neoptera</taxon>
        <taxon>Endopterygota</taxon>
        <taxon>Coleoptera</taxon>
        <taxon>Polyphaga</taxon>
        <taxon>Cucujiformia</taxon>
        <taxon>Tenebrionidae</taxon>
        <taxon>Pimeliinae</taxon>
        <taxon>Asbolus</taxon>
    </lineage>
</organism>
<feature type="repeat" description="ANK" evidence="3">
    <location>
        <begin position="578"/>
        <end position="610"/>
    </location>
</feature>
<dbReference type="InterPro" id="IPR002110">
    <property type="entry name" value="Ankyrin_rpt"/>
</dbReference>
<name>A0A482VVI8_ASBVE</name>
<feature type="repeat" description="ANK" evidence="3">
    <location>
        <begin position="697"/>
        <end position="729"/>
    </location>
</feature>
<gene>
    <name evidence="4" type="ORF">BDFB_007856</name>
</gene>
<evidence type="ECO:0000256" key="2">
    <source>
        <dbReference type="ARBA" id="ARBA00023043"/>
    </source>
</evidence>
<feature type="repeat" description="ANK" evidence="3">
    <location>
        <begin position="664"/>
        <end position="696"/>
    </location>
</feature>